<accession>A0A0S2F9T5</accession>
<reference evidence="10 11" key="1">
    <citation type="journal article" date="2015" name="BMC Genomics">
        <title>Comparative genomics and metabolic profiling of the genus Lysobacter.</title>
        <authorList>
            <person name="de Bruijn I."/>
            <person name="Cheng X."/>
            <person name="de Jager V."/>
            <person name="Exposito R.G."/>
            <person name="Watrous J."/>
            <person name="Patel N."/>
            <person name="Postma J."/>
            <person name="Dorrestein P.C."/>
            <person name="Kobayashi D."/>
            <person name="Raaijmakers J.M."/>
        </authorList>
    </citation>
    <scope>NUCLEOTIDE SEQUENCE [LARGE SCALE GENOMIC DNA]</scope>
    <source>
        <strain evidence="10 11">76</strain>
    </source>
</reference>
<dbReference type="InterPro" id="IPR024079">
    <property type="entry name" value="MetalloPept_cat_dom_sf"/>
</dbReference>
<keyword evidence="7" id="KW-0482">Metalloprotease</keyword>
<organism evidence="10 11">
    <name type="scientific">Lysobacter antibioticus</name>
    <dbReference type="NCBI Taxonomy" id="84531"/>
    <lineage>
        <taxon>Bacteria</taxon>
        <taxon>Pseudomonadati</taxon>
        <taxon>Pseudomonadota</taxon>
        <taxon>Gammaproteobacteria</taxon>
        <taxon>Lysobacterales</taxon>
        <taxon>Lysobacteraceae</taxon>
        <taxon>Lysobacter</taxon>
    </lineage>
</organism>
<evidence type="ECO:0000313" key="11">
    <source>
        <dbReference type="Proteomes" id="UP000060787"/>
    </source>
</evidence>
<keyword evidence="3" id="KW-0645">Protease</keyword>
<dbReference type="AlphaFoldDB" id="A0A0S2F9T5"/>
<dbReference type="CDD" id="cd11306">
    <property type="entry name" value="M35_peptidyl-Lys"/>
    <property type="match status" value="1"/>
</dbReference>
<dbReference type="eggNOG" id="COG4104">
    <property type="taxonomic scope" value="Bacteria"/>
</dbReference>
<dbReference type="OrthoDB" id="7649992at2"/>
<dbReference type="RefSeq" id="WP_057917664.1">
    <property type="nucleotide sequence ID" value="NZ_CP011129.1"/>
</dbReference>
<feature type="domain" description="Lysine-specific metallo-endopeptidase" evidence="9">
    <location>
        <begin position="230"/>
        <end position="363"/>
    </location>
</feature>
<feature type="chain" id="PRO_5009798124" evidence="8">
    <location>
        <begin position="25"/>
        <end position="369"/>
    </location>
</feature>
<evidence type="ECO:0000256" key="8">
    <source>
        <dbReference type="SAM" id="SignalP"/>
    </source>
</evidence>
<evidence type="ECO:0000313" key="10">
    <source>
        <dbReference type="EMBL" id="ALN80319.1"/>
    </source>
</evidence>
<dbReference type="GO" id="GO:0046872">
    <property type="term" value="F:metal ion binding"/>
    <property type="evidence" value="ECO:0007669"/>
    <property type="project" value="UniProtKB-KW"/>
</dbReference>
<dbReference type="KEGG" id="lab:LA76x_2180"/>
<dbReference type="InterPro" id="IPR050414">
    <property type="entry name" value="Fungal_M35_metalloproteases"/>
</dbReference>
<comment type="similarity">
    <text evidence="2">Belongs to the peptidase M35 family.</text>
</comment>
<dbReference type="GO" id="GO:0004222">
    <property type="term" value="F:metalloendopeptidase activity"/>
    <property type="evidence" value="ECO:0007669"/>
    <property type="project" value="InterPro"/>
</dbReference>
<keyword evidence="6" id="KW-0862">Zinc</keyword>
<dbReference type="STRING" id="84531.LA76x_2180"/>
<dbReference type="InterPro" id="IPR029463">
    <property type="entry name" value="Lys_MEP"/>
</dbReference>
<evidence type="ECO:0000256" key="7">
    <source>
        <dbReference type="ARBA" id="ARBA00023049"/>
    </source>
</evidence>
<dbReference type="EC" id="3.4.24.20" evidence="10"/>
<dbReference type="PATRIC" id="fig|84531.7.peg.1629"/>
<dbReference type="EMBL" id="CP011129">
    <property type="protein sequence ID" value="ALN80319.1"/>
    <property type="molecule type" value="Genomic_DNA"/>
</dbReference>
<dbReference type="Pfam" id="PF14521">
    <property type="entry name" value="Aspzincin_M35"/>
    <property type="match status" value="1"/>
</dbReference>
<keyword evidence="4" id="KW-0479">Metal-binding</keyword>
<dbReference type="Gene3D" id="3.40.390.10">
    <property type="entry name" value="Collagenase (Catalytic Domain)"/>
    <property type="match status" value="1"/>
</dbReference>
<keyword evidence="8" id="KW-0732">Signal</keyword>
<dbReference type="PANTHER" id="PTHR37016">
    <property type="match status" value="1"/>
</dbReference>
<gene>
    <name evidence="10" type="primary">mep</name>
    <name evidence="10" type="ORF">LA76x_2180</name>
</gene>
<evidence type="ECO:0000256" key="4">
    <source>
        <dbReference type="ARBA" id="ARBA00022723"/>
    </source>
</evidence>
<evidence type="ECO:0000256" key="5">
    <source>
        <dbReference type="ARBA" id="ARBA00022801"/>
    </source>
</evidence>
<evidence type="ECO:0000256" key="1">
    <source>
        <dbReference type="ARBA" id="ARBA00001947"/>
    </source>
</evidence>
<dbReference type="PANTHER" id="PTHR37016:SF3">
    <property type="entry name" value="NEUTRAL PROTEASE 2-RELATED"/>
    <property type="match status" value="1"/>
</dbReference>
<feature type="signal peptide" evidence="8">
    <location>
        <begin position="1"/>
        <end position="24"/>
    </location>
</feature>
<evidence type="ECO:0000259" key="9">
    <source>
        <dbReference type="SMART" id="SM01351"/>
    </source>
</evidence>
<dbReference type="SMART" id="SM01351">
    <property type="entry name" value="Aspzincin_M35"/>
    <property type="match status" value="1"/>
</dbReference>
<sequence>MKLRFVHLVSASAVLTGAIAAAVAAPGAAQNNPLRVGMVAVSGAADDFLGSVEISITNTSRKAVRLPKWQLPSDQFDAKLFNVSYNGQPVAYEGAMVKRGLPQAEDFAILQPGQTYRRVIDLSAGYDLSQTGQYVVSFNAPLQHASTSDRVMLHQANGLPMSAQSAPLSLWVDGLDQLGGSKASPAAKKPPVGPSAMVNGVNYVGCTTSRTSSAGQAVNAARSYAENAKGYLNAGTVGPRYTTWFGAYTSSRYSTARSHFASIDSAIDQSNGQITINCGCSSSAYAYVYPNQPYQIYVCNAFWNAPLTGTDSKAGTLIHEMSHFTVVAGTDDHAYGQSAAKSLANSNPSAALDNADNHEYFAENTPFQN</sequence>
<evidence type="ECO:0000256" key="3">
    <source>
        <dbReference type="ARBA" id="ARBA00022670"/>
    </source>
</evidence>
<dbReference type="InterPro" id="IPR034115">
    <property type="entry name" value="M35_peptidyl-Lys"/>
</dbReference>
<evidence type="ECO:0000256" key="6">
    <source>
        <dbReference type="ARBA" id="ARBA00022833"/>
    </source>
</evidence>
<keyword evidence="11" id="KW-1185">Reference proteome</keyword>
<dbReference type="Proteomes" id="UP000060787">
    <property type="component" value="Chromosome"/>
</dbReference>
<proteinExistence type="inferred from homology"/>
<dbReference type="Gene3D" id="2.60.40.2970">
    <property type="match status" value="1"/>
</dbReference>
<dbReference type="GO" id="GO:0006508">
    <property type="term" value="P:proteolysis"/>
    <property type="evidence" value="ECO:0007669"/>
    <property type="project" value="UniProtKB-KW"/>
</dbReference>
<protein>
    <submittedName>
        <fullName evidence="10">Peptidyl-Lys metalloendopeptidase</fullName>
        <ecNumber evidence="10">3.4.24.20</ecNumber>
    </submittedName>
</protein>
<keyword evidence="5 10" id="KW-0378">Hydrolase</keyword>
<evidence type="ECO:0000256" key="2">
    <source>
        <dbReference type="ARBA" id="ARBA00010279"/>
    </source>
</evidence>
<dbReference type="KEGG" id="laq:GLA29479_1655"/>
<name>A0A0S2F9T5_LYSAN</name>
<comment type="cofactor">
    <cofactor evidence="1">
        <name>Zn(2+)</name>
        <dbReference type="ChEBI" id="CHEBI:29105"/>
    </cofactor>
</comment>
<dbReference type="SUPFAM" id="SSF55486">
    <property type="entry name" value="Metalloproteases ('zincins'), catalytic domain"/>
    <property type="match status" value="1"/>
</dbReference>